<dbReference type="KEGG" id="pbs:Plabr_3546"/>
<accession>F0SP40</accession>
<gene>
    <name evidence="2" type="ordered locus">Plabr_3546</name>
</gene>
<evidence type="ECO:0008006" key="4">
    <source>
        <dbReference type="Google" id="ProtNLM"/>
    </source>
</evidence>
<evidence type="ECO:0000313" key="3">
    <source>
        <dbReference type="Proteomes" id="UP000006860"/>
    </source>
</evidence>
<dbReference type="STRING" id="756272.Plabr_3546"/>
<dbReference type="Proteomes" id="UP000006860">
    <property type="component" value="Chromosome"/>
</dbReference>
<dbReference type="SUPFAM" id="SSF49478">
    <property type="entry name" value="Cna protein B-type domain"/>
    <property type="match status" value="1"/>
</dbReference>
<dbReference type="AlphaFoldDB" id="F0SP40"/>
<dbReference type="InterPro" id="IPR016195">
    <property type="entry name" value="Pol/histidinol_Pase-like"/>
</dbReference>
<dbReference type="SUPFAM" id="SSF89550">
    <property type="entry name" value="PHP domain-like"/>
    <property type="match status" value="1"/>
</dbReference>
<dbReference type="EMBL" id="CP002546">
    <property type="protein sequence ID" value="ADY61143.1"/>
    <property type="molecule type" value="Genomic_DNA"/>
</dbReference>
<feature type="chain" id="PRO_5003260757" description="Carboxypeptidase regulatory-like domain-containing protein" evidence="1">
    <location>
        <begin position="23"/>
        <end position="826"/>
    </location>
</feature>
<sequence length="826" mass="90674">MLRSALLLAALLLSATCLTAEAGEAELLLLTEENWQTEGQLGKEGDAIIGDVVLRNEYLTAVIAQPLQSRNANMTVRDIGGALIDLTVTDRPNDQLSCYYPCGRATHFSEWSFQVDDETVELVDTPLGGGRAEVTVQTTGNDPIRVTYRLDSSSRYLTVIQEGASLSGKSAEIRFDAQKEDALKSPNGEGAVFWLDDRFWRQAYGWSVPEGEMAFRSNPRLTTLDFRGEVDRRVIRVYAATNLCDIYEELSKASREQTGPLALTISTPTQLLPGARVELTNAEGYVGTLWTDGSGRIDQALPCGSYQLKVSRDGQPLLENVPIQIEPAINVYNFKTELDFGLLNIAVQDSAGKPLPCKVQLNYRDGMPVDFGPESAVFGVRNVRYLANGREQLMVPAGEYEAIISYGPECDASFQTVQVEIGKQATLTAALKRSVDTSGWVSAEFHSHSTPSGDNTSSQLGRVLNLLAEQIDFAPCTEHNRIDTYAEELQLLQAEQKMATCTGLELTGSPLPLNHQNTFPLIHKPGRQDGGAPLTDTNPDTQVRRITLWDDRSEKLIQQNHPDIGWLFYDRDGNGDIDDGYYGAAPLLHAVEIHPLTPLLDQLVDAGANAPARQSRVLDWLQLLNDGVRLTGVVNTDAHYNFHGSGGYRNWIRSSTDDPAKISTEEMVRATQAGHVIMSNGPFLEVSVRDSNDSDQVFGPGDTVVVSPEQKLHIRVQCPNWFDIDRVFVLVNGQLKPEWNFHRDAGAGFREGTVQFSHALPLRLEEDAHVVVVAAGENSQLGPVQGPSDGKRSPMAIANPIFFDVDGNGYAVSKEVIGESRPVKQQ</sequence>
<dbReference type="HOGENOM" id="CLU_336457_0_0_0"/>
<keyword evidence="3" id="KW-1185">Reference proteome</keyword>
<evidence type="ECO:0000256" key="1">
    <source>
        <dbReference type="SAM" id="SignalP"/>
    </source>
</evidence>
<reference evidence="3" key="1">
    <citation type="submission" date="2011-02" db="EMBL/GenBank/DDBJ databases">
        <title>The complete genome of Planctomyces brasiliensis DSM 5305.</title>
        <authorList>
            <person name="Lucas S."/>
            <person name="Copeland A."/>
            <person name="Lapidus A."/>
            <person name="Bruce D."/>
            <person name="Goodwin L."/>
            <person name="Pitluck S."/>
            <person name="Kyrpides N."/>
            <person name="Mavromatis K."/>
            <person name="Pagani I."/>
            <person name="Ivanova N."/>
            <person name="Ovchinnikova G."/>
            <person name="Lu M."/>
            <person name="Detter J.C."/>
            <person name="Han C."/>
            <person name="Land M."/>
            <person name="Hauser L."/>
            <person name="Markowitz V."/>
            <person name="Cheng J.-F."/>
            <person name="Hugenholtz P."/>
            <person name="Woyke T."/>
            <person name="Wu D."/>
            <person name="Tindall B."/>
            <person name="Pomrenke H.G."/>
            <person name="Brambilla E."/>
            <person name="Klenk H.-P."/>
            <person name="Eisen J.A."/>
        </authorList>
    </citation>
    <scope>NUCLEOTIDE SEQUENCE [LARGE SCALE GENOMIC DNA]</scope>
    <source>
        <strain evidence="3">ATCC 49424 / DSM 5305 / JCM 21570 / NBRC 103401 / IFAM 1448</strain>
    </source>
</reference>
<evidence type="ECO:0000313" key="2">
    <source>
        <dbReference type="EMBL" id="ADY61143.1"/>
    </source>
</evidence>
<dbReference type="NCBIfam" id="NF038032">
    <property type="entry name" value="CehA_McbA_metalo"/>
    <property type="match status" value="1"/>
</dbReference>
<dbReference type="RefSeq" id="WP_013629862.1">
    <property type="nucleotide sequence ID" value="NC_015174.1"/>
</dbReference>
<proteinExistence type="predicted"/>
<dbReference type="Gene3D" id="3.20.20.140">
    <property type="entry name" value="Metal-dependent hydrolases"/>
    <property type="match status" value="1"/>
</dbReference>
<protein>
    <recommendedName>
        <fullName evidence="4">Carboxypeptidase regulatory-like domain-containing protein</fullName>
    </recommendedName>
</protein>
<dbReference type="eggNOG" id="COG0304">
    <property type="taxonomic scope" value="Bacteria"/>
</dbReference>
<name>F0SP40_RUBBR</name>
<keyword evidence="1" id="KW-0732">Signal</keyword>
<organism evidence="2 3">
    <name type="scientific">Rubinisphaera brasiliensis (strain ATCC 49424 / DSM 5305 / JCM 21570 / IAM 15109 / NBRC 103401 / IFAM 1448)</name>
    <name type="common">Planctomyces brasiliensis</name>
    <dbReference type="NCBI Taxonomy" id="756272"/>
    <lineage>
        <taxon>Bacteria</taxon>
        <taxon>Pseudomonadati</taxon>
        <taxon>Planctomycetota</taxon>
        <taxon>Planctomycetia</taxon>
        <taxon>Planctomycetales</taxon>
        <taxon>Planctomycetaceae</taxon>
        <taxon>Rubinisphaera</taxon>
    </lineage>
</organism>
<dbReference type="OrthoDB" id="223284at2"/>
<feature type="signal peptide" evidence="1">
    <location>
        <begin position="1"/>
        <end position="22"/>
    </location>
</feature>